<comment type="caution">
    <text evidence="5">The sequence shown here is derived from an EMBL/GenBank/DDBJ whole genome shotgun (WGS) entry which is preliminary data.</text>
</comment>
<dbReference type="Gene3D" id="3.40.50.1000">
    <property type="entry name" value="HAD superfamily/HAD-like"/>
    <property type="match status" value="1"/>
</dbReference>
<evidence type="ECO:0000256" key="3">
    <source>
        <dbReference type="ARBA" id="ARBA00006171"/>
    </source>
</evidence>
<dbReference type="SFLD" id="SFLDS00003">
    <property type="entry name" value="Haloacid_Dehalogenase"/>
    <property type="match status" value="1"/>
</dbReference>
<proteinExistence type="inferred from homology"/>
<dbReference type="InterPro" id="IPR006439">
    <property type="entry name" value="HAD-SF_hydro_IA"/>
</dbReference>
<dbReference type="SFLD" id="SFLDG01129">
    <property type="entry name" value="C1.5:_HAD__Beta-PGM__Phosphata"/>
    <property type="match status" value="1"/>
</dbReference>
<dbReference type="NCBIfam" id="TIGR01549">
    <property type="entry name" value="HAD-SF-IA-v1"/>
    <property type="match status" value="1"/>
</dbReference>
<dbReference type="PANTHER" id="PTHR43434:SF1">
    <property type="entry name" value="PHOSPHOGLYCOLATE PHOSPHATASE"/>
    <property type="match status" value="1"/>
</dbReference>
<dbReference type="GO" id="GO:0006281">
    <property type="term" value="P:DNA repair"/>
    <property type="evidence" value="ECO:0007669"/>
    <property type="project" value="TreeGrafter"/>
</dbReference>
<keyword evidence="6" id="KW-1185">Reference proteome</keyword>
<dbReference type="SUPFAM" id="SSF56784">
    <property type="entry name" value="HAD-like"/>
    <property type="match status" value="1"/>
</dbReference>
<dbReference type="InterPro" id="IPR050155">
    <property type="entry name" value="HAD-like_hydrolase_sf"/>
</dbReference>
<comment type="catalytic activity">
    <reaction evidence="1">
        <text>2-phosphoglycolate + H2O = glycolate + phosphate</text>
        <dbReference type="Rhea" id="RHEA:14369"/>
        <dbReference type="ChEBI" id="CHEBI:15377"/>
        <dbReference type="ChEBI" id="CHEBI:29805"/>
        <dbReference type="ChEBI" id="CHEBI:43474"/>
        <dbReference type="ChEBI" id="CHEBI:58033"/>
        <dbReference type="EC" id="3.1.3.18"/>
    </reaction>
</comment>
<gene>
    <name evidence="5" type="primary">ppaX</name>
    <name evidence="5" type="ORF">NNJEOMEG_01468</name>
</gene>
<reference evidence="5 6" key="2">
    <citation type="submission" date="2020-05" db="EMBL/GenBank/DDBJ databases">
        <title>Draft genome sequence of Desulfovibrio sp. strainFSS-1.</title>
        <authorList>
            <person name="Shimoshige H."/>
            <person name="Kobayashi H."/>
            <person name="Maekawa T."/>
        </authorList>
    </citation>
    <scope>NUCLEOTIDE SEQUENCE [LARGE SCALE GENOMIC DNA]</scope>
    <source>
        <strain evidence="5 6">SIID29052-01</strain>
    </source>
</reference>
<dbReference type="EMBL" id="BLTE01000005">
    <property type="protein sequence ID" value="GFK93634.1"/>
    <property type="molecule type" value="Genomic_DNA"/>
</dbReference>
<dbReference type="PANTHER" id="PTHR43434">
    <property type="entry name" value="PHOSPHOGLYCOLATE PHOSPHATASE"/>
    <property type="match status" value="1"/>
</dbReference>
<comment type="pathway">
    <text evidence="2">Organic acid metabolism; glycolate biosynthesis; glycolate from 2-phosphoglycolate: step 1/1.</text>
</comment>
<evidence type="ECO:0000256" key="1">
    <source>
        <dbReference type="ARBA" id="ARBA00000830"/>
    </source>
</evidence>
<dbReference type="InterPro" id="IPR023198">
    <property type="entry name" value="PGP-like_dom2"/>
</dbReference>
<dbReference type="GO" id="GO:0005829">
    <property type="term" value="C:cytosol"/>
    <property type="evidence" value="ECO:0007669"/>
    <property type="project" value="TreeGrafter"/>
</dbReference>
<dbReference type="AlphaFoldDB" id="A0A6V8LPH8"/>
<reference evidence="5 6" key="1">
    <citation type="submission" date="2020-04" db="EMBL/GenBank/DDBJ databases">
        <authorList>
            <consortium name="Desulfovibrio sp. FSS-1 genome sequencing consortium"/>
            <person name="Shimoshige H."/>
            <person name="Kobayashi H."/>
            <person name="Maekawa T."/>
        </authorList>
    </citation>
    <scope>NUCLEOTIDE SEQUENCE [LARGE SCALE GENOMIC DNA]</scope>
    <source>
        <strain evidence="5 6">SIID29052-01</strain>
    </source>
</reference>
<protein>
    <recommendedName>
        <fullName evidence="4">phosphoglycolate phosphatase</fullName>
        <ecNumber evidence="4">3.1.3.18</ecNumber>
    </recommendedName>
</protein>
<dbReference type="InterPro" id="IPR036412">
    <property type="entry name" value="HAD-like_sf"/>
</dbReference>
<name>A0A6V8LPH8_9BACT</name>
<evidence type="ECO:0000313" key="5">
    <source>
        <dbReference type="EMBL" id="GFK93634.1"/>
    </source>
</evidence>
<accession>A0A6V8LPH8</accession>
<evidence type="ECO:0000313" key="6">
    <source>
        <dbReference type="Proteomes" id="UP000494245"/>
    </source>
</evidence>
<comment type="similarity">
    <text evidence="3">Belongs to the HAD-like hydrolase superfamily. CbbY/CbbZ/Gph/YieH family.</text>
</comment>
<dbReference type="RefSeq" id="WP_173082865.1">
    <property type="nucleotide sequence ID" value="NZ_BLTE01000005.1"/>
</dbReference>
<evidence type="ECO:0000256" key="4">
    <source>
        <dbReference type="ARBA" id="ARBA00013078"/>
    </source>
</evidence>
<dbReference type="EC" id="3.1.3.18" evidence="4"/>
<dbReference type="Pfam" id="PF00702">
    <property type="entry name" value="Hydrolase"/>
    <property type="match status" value="1"/>
</dbReference>
<evidence type="ECO:0000256" key="2">
    <source>
        <dbReference type="ARBA" id="ARBA00004818"/>
    </source>
</evidence>
<dbReference type="InterPro" id="IPR023214">
    <property type="entry name" value="HAD_sf"/>
</dbReference>
<dbReference type="Gene3D" id="1.10.150.240">
    <property type="entry name" value="Putative phosphatase, domain 2"/>
    <property type="match status" value="1"/>
</dbReference>
<dbReference type="Proteomes" id="UP000494245">
    <property type="component" value="Unassembled WGS sequence"/>
</dbReference>
<keyword evidence="5" id="KW-0378">Hydrolase</keyword>
<dbReference type="GO" id="GO:0008967">
    <property type="term" value="F:phosphoglycolate phosphatase activity"/>
    <property type="evidence" value="ECO:0007669"/>
    <property type="project" value="UniProtKB-EC"/>
</dbReference>
<sequence>MRTPARLAAVVFDFDGTLARPALDFPLMKRRVGLLAEGFLPGVHEPGPLPALEWIDALAARLEARRARDFRAQALALIADMEREAAASTSLFDFVRPALDRLRGRGVALAVVTRNSRDSVNTVFPDAGRYLGAVLAREDVRAVKPHPEHVLAALRALDRAPGEALMVGDHPQDVQVARAAGTLSAAVSSGDTAPERLARAGPDFLEADAGLLLERLENLGWL</sequence>
<organism evidence="5 6">
    <name type="scientific">Fundidesulfovibrio magnetotacticus</name>
    <dbReference type="NCBI Taxonomy" id="2730080"/>
    <lineage>
        <taxon>Bacteria</taxon>
        <taxon>Pseudomonadati</taxon>
        <taxon>Thermodesulfobacteriota</taxon>
        <taxon>Desulfovibrionia</taxon>
        <taxon>Desulfovibrionales</taxon>
        <taxon>Desulfovibrionaceae</taxon>
        <taxon>Fundidesulfovibrio</taxon>
    </lineage>
</organism>